<sequence length="225" mass="26206">MKKNKTRINTNKPIKAYHNSDFLNSPNARNIRILAEMIEPETRLKKHNALNSVVFFGSAVIKSKKESLKEILELKQKITKNAVKNNNLKSLKNKLEQAEHKLRMSKYYEDAFKLSYKLSMWFQKLEKQRKHFLICSGGGPGIMEAANKGAEKAKTLSIGLNISLPREQHHNPYQTKDLMFEFHYFFIRKFWFSYLAMALVIFPGGFGTMDELFELLTLIQTKKNK</sequence>
<evidence type="ECO:0000256" key="5">
    <source>
        <dbReference type="SAM" id="Phobius"/>
    </source>
</evidence>
<evidence type="ECO:0000256" key="3">
    <source>
        <dbReference type="ARBA" id="ARBA00031983"/>
    </source>
</evidence>
<reference evidence="6 7" key="1">
    <citation type="submission" date="2015-02" db="EMBL/GenBank/DDBJ databases">
        <title>Single-cell genomics of uncultivated deep-branching MTB reveals a conserved set of magnetosome genes.</title>
        <authorList>
            <person name="Kolinko S."/>
            <person name="Richter M."/>
            <person name="Glockner F.O."/>
            <person name="Brachmann A."/>
            <person name="Schuler D."/>
        </authorList>
    </citation>
    <scope>NUCLEOTIDE SEQUENCE [LARGE SCALE GENOMIC DNA]</scope>
    <source>
        <strain evidence="6">SKK-01</strain>
    </source>
</reference>
<name>A0A0F0CPZ1_9BACT</name>
<dbReference type="EC" id="3.2.2.4" evidence="2"/>
<evidence type="ECO:0000256" key="4">
    <source>
        <dbReference type="SAM" id="Coils"/>
    </source>
</evidence>
<evidence type="ECO:0000313" key="6">
    <source>
        <dbReference type="EMBL" id="KJJ85327.1"/>
    </source>
</evidence>
<dbReference type="AlphaFoldDB" id="A0A0F0CPZ1"/>
<feature type="transmembrane region" description="Helical" evidence="5">
    <location>
        <begin position="186"/>
        <end position="206"/>
    </location>
</feature>
<comment type="catalytic activity">
    <reaction evidence="1">
        <text>AMP + H2O = D-ribose 5-phosphate + adenine</text>
        <dbReference type="Rhea" id="RHEA:20129"/>
        <dbReference type="ChEBI" id="CHEBI:15377"/>
        <dbReference type="ChEBI" id="CHEBI:16708"/>
        <dbReference type="ChEBI" id="CHEBI:78346"/>
        <dbReference type="ChEBI" id="CHEBI:456215"/>
        <dbReference type="EC" id="3.2.2.4"/>
    </reaction>
</comment>
<dbReference type="EMBL" id="JYNY01000179">
    <property type="protein sequence ID" value="KJJ85327.1"/>
    <property type="molecule type" value="Genomic_DNA"/>
</dbReference>
<dbReference type="PANTHER" id="PTHR43393">
    <property type="entry name" value="CYTOKININ RIBOSIDE 5'-MONOPHOSPHATE PHOSPHORIBOHYDROLASE"/>
    <property type="match status" value="1"/>
</dbReference>
<dbReference type="GO" id="GO:0005829">
    <property type="term" value="C:cytosol"/>
    <property type="evidence" value="ECO:0007669"/>
    <property type="project" value="TreeGrafter"/>
</dbReference>
<organism evidence="6 7">
    <name type="scientific">Candidatus Omnitrophus magneticus</name>
    <dbReference type="NCBI Taxonomy" id="1609969"/>
    <lineage>
        <taxon>Bacteria</taxon>
        <taxon>Pseudomonadati</taxon>
        <taxon>Candidatus Omnitrophota</taxon>
        <taxon>Candidatus Omnitrophus</taxon>
    </lineage>
</organism>
<keyword evidence="7" id="KW-1185">Reference proteome</keyword>
<dbReference type="SUPFAM" id="SSF102405">
    <property type="entry name" value="MCP/YpsA-like"/>
    <property type="match status" value="1"/>
</dbReference>
<proteinExistence type="predicted"/>
<evidence type="ECO:0000256" key="1">
    <source>
        <dbReference type="ARBA" id="ARBA00000274"/>
    </source>
</evidence>
<dbReference type="Proteomes" id="UP000033428">
    <property type="component" value="Unassembled WGS sequence"/>
</dbReference>
<keyword evidence="5" id="KW-0812">Transmembrane</keyword>
<comment type="caution">
    <text evidence="6">The sequence shown here is derived from an EMBL/GenBank/DDBJ whole genome shotgun (WGS) entry which is preliminary data.</text>
</comment>
<evidence type="ECO:0000313" key="7">
    <source>
        <dbReference type="Proteomes" id="UP000033428"/>
    </source>
</evidence>
<feature type="coiled-coil region" evidence="4">
    <location>
        <begin position="74"/>
        <end position="101"/>
    </location>
</feature>
<dbReference type="InterPro" id="IPR052341">
    <property type="entry name" value="LOG_family_nucleotidases"/>
</dbReference>
<dbReference type="Pfam" id="PF03641">
    <property type="entry name" value="Lysine_decarbox"/>
    <property type="match status" value="1"/>
</dbReference>
<dbReference type="InterPro" id="IPR031100">
    <property type="entry name" value="LOG_fam"/>
</dbReference>
<dbReference type="PANTHER" id="PTHR43393:SF3">
    <property type="entry name" value="LYSINE DECARBOXYLASE-LIKE PROTEIN"/>
    <property type="match status" value="1"/>
</dbReference>
<gene>
    <name evidence="6" type="ORF">OMAG_000797</name>
</gene>
<accession>A0A0F0CPZ1</accession>
<keyword evidence="4" id="KW-0175">Coiled coil</keyword>
<dbReference type="PATRIC" id="fig|1609969.3.peg.865"/>
<keyword evidence="5" id="KW-1133">Transmembrane helix</keyword>
<dbReference type="GO" id="GO:0008714">
    <property type="term" value="F:AMP nucleosidase activity"/>
    <property type="evidence" value="ECO:0007669"/>
    <property type="project" value="UniProtKB-EC"/>
</dbReference>
<evidence type="ECO:0000256" key="2">
    <source>
        <dbReference type="ARBA" id="ARBA00011985"/>
    </source>
</evidence>
<dbReference type="Gene3D" id="3.40.50.450">
    <property type="match status" value="1"/>
</dbReference>
<keyword evidence="5" id="KW-0472">Membrane</keyword>
<protein>
    <recommendedName>
        <fullName evidence="3">AMP nucleosidase</fullName>
        <ecNumber evidence="2">3.2.2.4</ecNumber>
    </recommendedName>
    <alternativeName>
        <fullName evidence="3">AMP nucleosidase</fullName>
    </alternativeName>
</protein>